<dbReference type="GO" id="GO:0019262">
    <property type="term" value="P:N-acetylneuraminate catabolic process"/>
    <property type="evidence" value="ECO:0007669"/>
    <property type="project" value="TreeGrafter"/>
</dbReference>
<comment type="similarity">
    <text evidence="3">Belongs to the DapA family.</text>
</comment>
<dbReference type="PROSITE" id="PS00666">
    <property type="entry name" value="DHDPS_2"/>
    <property type="match status" value="1"/>
</dbReference>
<organism evidence="6 7">
    <name type="scientific">Bremerella alba</name>
    <dbReference type="NCBI Taxonomy" id="980252"/>
    <lineage>
        <taxon>Bacteria</taxon>
        <taxon>Pseudomonadati</taxon>
        <taxon>Planctomycetota</taxon>
        <taxon>Planctomycetia</taxon>
        <taxon>Pirellulales</taxon>
        <taxon>Pirellulaceae</taxon>
        <taxon>Bremerella</taxon>
    </lineage>
</organism>
<keyword evidence="1 3" id="KW-0456">Lyase</keyword>
<sequence>MTPSHKPTDLPSFQGIIPPIVTPLADNDHLDISGCERLVEFLIEGGVDGLFILGSSGEIASLSHNLRAKFVREICRMVNRRIPVLVGITDNSVVETVQLARAAEEAGADGVVLTTPFYYPVNQAELKTFVQSVLSETKLPLLLYNMPAMTKLSFAVETVAELAQIDQIVGIKDSSQDIEYFRRLTKLKSVRPDWTFLIGHETLLAESLAAGGTGGVNLGTNLFPKLFSDLMIAHRNRDEALMKDYQGKIDQLEAIYNIADRSLPLLPLIGVTKTALSILGVCEDRMALPHQGCTHEQRHRLTEELERLKTTLF</sequence>
<dbReference type="GO" id="GO:0008747">
    <property type="term" value="F:N-acetylneuraminate lyase activity"/>
    <property type="evidence" value="ECO:0007669"/>
    <property type="project" value="TreeGrafter"/>
</dbReference>
<keyword evidence="7" id="KW-1185">Reference proteome</keyword>
<dbReference type="Gene3D" id="3.20.20.70">
    <property type="entry name" value="Aldolase class I"/>
    <property type="match status" value="1"/>
</dbReference>
<dbReference type="CDD" id="cd00408">
    <property type="entry name" value="DHDPS-like"/>
    <property type="match status" value="1"/>
</dbReference>
<dbReference type="Proteomes" id="UP000551616">
    <property type="component" value="Unassembled WGS sequence"/>
</dbReference>
<dbReference type="RefSeq" id="WP_207395619.1">
    <property type="nucleotide sequence ID" value="NZ_JABRWO010000003.1"/>
</dbReference>
<dbReference type="GO" id="GO:0061677">
    <property type="term" value="F:2-dehydro-3-deoxy-D-gluconate aldolase activity"/>
    <property type="evidence" value="ECO:0007669"/>
    <property type="project" value="UniProtKB-EC"/>
</dbReference>
<evidence type="ECO:0000256" key="3">
    <source>
        <dbReference type="PIRNR" id="PIRNR001365"/>
    </source>
</evidence>
<keyword evidence="2" id="KW-0704">Schiff base</keyword>
<dbReference type="PRINTS" id="PR00146">
    <property type="entry name" value="DHPICSNTHASE"/>
</dbReference>
<evidence type="ECO:0000256" key="4">
    <source>
        <dbReference type="PIRSR" id="PIRSR001365-1"/>
    </source>
</evidence>
<dbReference type="InterPro" id="IPR002220">
    <property type="entry name" value="DapA-like"/>
</dbReference>
<proteinExistence type="inferred from homology"/>
<name>A0A7V9A6D2_9BACT</name>
<comment type="caution">
    <text evidence="6">The sequence shown here is derived from an EMBL/GenBank/DDBJ whole genome shotgun (WGS) entry which is preliminary data.</text>
</comment>
<dbReference type="PANTHER" id="PTHR42849:SF1">
    <property type="entry name" value="N-ACETYLNEURAMINATE LYASE"/>
    <property type="match status" value="1"/>
</dbReference>
<evidence type="ECO:0000256" key="1">
    <source>
        <dbReference type="ARBA" id="ARBA00023239"/>
    </source>
</evidence>
<evidence type="ECO:0000313" key="6">
    <source>
        <dbReference type="EMBL" id="MBA2114137.1"/>
    </source>
</evidence>
<evidence type="ECO:0000256" key="5">
    <source>
        <dbReference type="PIRSR" id="PIRSR001365-2"/>
    </source>
</evidence>
<feature type="active site" description="Schiff-base intermediate with substrate" evidence="4">
    <location>
        <position position="172"/>
    </location>
</feature>
<dbReference type="SMART" id="SM01130">
    <property type="entry name" value="DHDPS"/>
    <property type="match status" value="1"/>
</dbReference>
<dbReference type="Pfam" id="PF00701">
    <property type="entry name" value="DHDPS"/>
    <property type="match status" value="1"/>
</dbReference>
<gene>
    <name evidence="6" type="primary">yagE_1</name>
    <name evidence="6" type="ORF">HOV93_12930</name>
</gene>
<reference evidence="6 7" key="1">
    <citation type="submission" date="2020-05" db="EMBL/GenBank/DDBJ databases">
        <title>Bremerella alba sp. nov., a novel planctomycete isolated from the surface of the macroalga Fucus spiralis.</title>
        <authorList>
            <person name="Godinho O."/>
            <person name="Botelho R."/>
            <person name="Albuquerque L."/>
            <person name="Wiegand S."/>
            <person name="Da Costa M.S."/>
            <person name="Lobo-Da-Cunha A."/>
            <person name="Jogler C."/>
            <person name="Lage O.M."/>
        </authorList>
    </citation>
    <scope>NUCLEOTIDE SEQUENCE [LARGE SCALE GENOMIC DNA]</scope>
    <source>
        <strain evidence="6 7">FF15</strain>
    </source>
</reference>
<dbReference type="SUPFAM" id="SSF51569">
    <property type="entry name" value="Aldolase"/>
    <property type="match status" value="1"/>
</dbReference>
<dbReference type="AlphaFoldDB" id="A0A7V9A6D2"/>
<dbReference type="PANTHER" id="PTHR42849">
    <property type="entry name" value="N-ACETYLNEURAMINATE LYASE"/>
    <property type="match status" value="1"/>
</dbReference>
<dbReference type="InterPro" id="IPR013785">
    <property type="entry name" value="Aldolase_TIM"/>
</dbReference>
<protein>
    <submittedName>
        <fullName evidence="6">Putative 2-dehydro-3-deoxy-D-gluconate aldolase YagE</fullName>
        <ecNumber evidence="6">4.1.2.51</ecNumber>
    </submittedName>
</protein>
<dbReference type="EMBL" id="JABRWO010000003">
    <property type="protein sequence ID" value="MBA2114137.1"/>
    <property type="molecule type" value="Genomic_DNA"/>
</dbReference>
<evidence type="ECO:0000256" key="2">
    <source>
        <dbReference type="ARBA" id="ARBA00023270"/>
    </source>
</evidence>
<evidence type="ECO:0000313" key="7">
    <source>
        <dbReference type="Proteomes" id="UP000551616"/>
    </source>
</evidence>
<feature type="binding site" evidence="5">
    <location>
        <position position="216"/>
    </location>
    <ligand>
        <name>pyruvate</name>
        <dbReference type="ChEBI" id="CHEBI:15361"/>
    </ligand>
</feature>
<dbReference type="GO" id="GO:0005829">
    <property type="term" value="C:cytosol"/>
    <property type="evidence" value="ECO:0007669"/>
    <property type="project" value="TreeGrafter"/>
</dbReference>
<feature type="active site" description="Proton donor/acceptor" evidence="4">
    <location>
        <position position="144"/>
    </location>
</feature>
<dbReference type="PIRSF" id="PIRSF001365">
    <property type="entry name" value="DHDPS"/>
    <property type="match status" value="1"/>
</dbReference>
<dbReference type="EC" id="4.1.2.51" evidence="6"/>
<accession>A0A7V9A6D2</accession>
<dbReference type="InterPro" id="IPR020625">
    <property type="entry name" value="Schiff_base-form_aldolases_AS"/>
</dbReference>